<proteinExistence type="predicted"/>
<accession>A0ABD0RPN2</accession>
<comment type="caution">
    <text evidence="2">The sequence shown here is derived from an EMBL/GenBank/DDBJ whole genome shotgun (WGS) entry which is preliminary data.</text>
</comment>
<feature type="domain" description="PLA2c" evidence="1">
    <location>
        <begin position="2"/>
        <end position="58"/>
    </location>
</feature>
<dbReference type="InterPro" id="IPR016035">
    <property type="entry name" value="Acyl_Trfase/lysoPLipase"/>
</dbReference>
<reference evidence="2 3" key="1">
    <citation type="submission" date="2024-05" db="EMBL/GenBank/DDBJ databases">
        <title>Genome sequencing and assembly of Indian major carp, Cirrhinus mrigala (Hamilton, 1822).</title>
        <authorList>
            <person name="Mohindra V."/>
            <person name="Chowdhury L.M."/>
            <person name="Lal K."/>
            <person name="Jena J.K."/>
        </authorList>
    </citation>
    <scope>NUCLEOTIDE SEQUENCE [LARGE SCALE GENOMIC DNA]</scope>
    <source>
        <strain evidence="2">CM1030</strain>
        <tissue evidence="2">Blood</tissue>
    </source>
</reference>
<dbReference type="AlphaFoldDB" id="A0ABD0RPN2"/>
<feature type="non-terminal residue" evidence="2">
    <location>
        <position position="1"/>
    </location>
</feature>
<dbReference type="Pfam" id="PF01735">
    <property type="entry name" value="PLA2_B"/>
    <property type="match status" value="1"/>
</dbReference>
<dbReference type="InterPro" id="IPR002642">
    <property type="entry name" value="LysoPLipase_cat_dom"/>
</dbReference>
<feature type="non-terminal residue" evidence="2">
    <location>
        <position position="59"/>
    </location>
</feature>
<keyword evidence="3" id="KW-1185">Reference proteome</keyword>
<dbReference type="SUPFAM" id="SSF52151">
    <property type="entry name" value="FabD/lysophospholipase-like"/>
    <property type="match status" value="1"/>
</dbReference>
<evidence type="ECO:0000259" key="1">
    <source>
        <dbReference type="Pfam" id="PF01735"/>
    </source>
</evidence>
<gene>
    <name evidence="2" type="ORF">M9458_003669</name>
</gene>
<dbReference type="EMBL" id="JAMKFB020000002">
    <property type="protein sequence ID" value="KAL0200482.1"/>
    <property type="molecule type" value="Genomic_DNA"/>
</dbReference>
<organism evidence="2 3">
    <name type="scientific">Cirrhinus mrigala</name>
    <name type="common">Mrigala</name>
    <dbReference type="NCBI Taxonomy" id="683832"/>
    <lineage>
        <taxon>Eukaryota</taxon>
        <taxon>Metazoa</taxon>
        <taxon>Chordata</taxon>
        <taxon>Craniata</taxon>
        <taxon>Vertebrata</taxon>
        <taxon>Euteleostomi</taxon>
        <taxon>Actinopterygii</taxon>
        <taxon>Neopterygii</taxon>
        <taxon>Teleostei</taxon>
        <taxon>Ostariophysi</taxon>
        <taxon>Cypriniformes</taxon>
        <taxon>Cyprinidae</taxon>
        <taxon>Labeoninae</taxon>
        <taxon>Labeonini</taxon>
        <taxon>Cirrhinus</taxon>
    </lineage>
</organism>
<dbReference type="Proteomes" id="UP001529510">
    <property type="component" value="Unassembled WGS sequence"/>
</dbReference>
<sequence>PGDINKELMNRVSSNPLKLLLPQNINRYVKALWKKKSAGQPVTFTDIFGMLIGETLIPG</sequence>
<evidence type="ECO:0000313" key="2">
    <source>
        <dbReference type="EMBL" id="KAL0200482.1"/>
    </source>
</evidence>
<evidence type="ECO:0000313" key="3">
    <source>
        <dbReference type="Proteomes" id="UP001529510"/>
    </source>
</evidence>
<dbReference type="Gene3D" id="3.40.1090.10">
    <property type="entry name" value="Cytosolic phospholipase A2 catalytic domain"/>
    <property type="match status" value="1"/>
</dbReference>
<name>A0ABD0RPN2_CIRMR</name>
<protein>
    <recommendedName>
        <fullName evidence="1">PLA2c domain-containing protein</fullName>
    </recommendedName>
</protein>